<dbReference type="Pfam" id="PF07654">
    <property type="entry name" value="C1-set"/>
    <property type="match status" value="1"/>
</dbReference>
<dbReference type="GO" id="GO:0006955">
    <property type="term" value="P:immune response"/>
    <property type="evidence" value="ECO:0007669"/>
    <property type="project" value="InterPro"/>
</dbReference>
<keyword evidence="9" id="KW-1185">Reference proteome</keyword>
<proteinExistence type="predicted"/>
<feature type="transmembrane region" description="Helical" evidence="5">
    <location>
        <begin position="217"/>
        <end position="238"/>
    </location>
</feature>
<gene>
    <name evidence="8" type="primary">CD48</name>
</gene>
<feature type="signal peptide" evidence="6">
    <location>
        <begin position="1"/>
        <end position="22"/>
    </location>
</feature>
<keyword evidence="3 5" id="KW-1133">Transmembrane helix</keyword>
<dbReference type="GeneTree" id="ENSGT00950000183127"/>
<dbReference type="InterPro" id="IPR003597">
    <property type="entry name" value="Ig_C1-set"/>
</dbReference>
<name>A0AAY5KWN3_ESOLU</name>
<keyword evidence="2 5" id="KW-0812">Transmembrane</keyword>
<dbReference type="SMART" id="SM00407">
    <property type="entry name" value="IGc1"/>
    <property type="match status" value="1"/>
</dbReference>
<organism evidence="8 9">
    <name type="scientific">Esox lucius</name>
    <name type="common">Northern pike</name>
    <dbReference type="NCBI Taxonomy" id="8010"/>
    <lineage>
        <taxon>Eukaryota</taxon>
        <taxon>Metazoa</taxon>
        <taxon>Chordata</taxon>
        <taxon>Craniata</taxon>
        <taxon>Vertebrata</taxon>
        <taxon>Euteleostomi</taxon>
        <taxon>Actinopterygii</taxon>
        <taxon>Neopterygii</taxon>
        <taxon>Teleostei</taxon>
        <taxon>Protacanthopterygii</taxon>
        <taxon>Esociformes</taxon>
        <taxon>Esocidae</taxon>
        <taxon>Esox</taxon>
    </lineage>
</organism>
<evidence type="ECO:0000313" key="9">
    <source>
        <dbReference type="Proteomes" id="UP000265140"/>
    </source>
</evidence>
<evidence type="ECO:0000256" key="4">
    <source>
        <dbReference type="ARBA" id="ARBA00023180"/>
    </source>
</evidence>
<dbReference type="GO" id="GO:0019882">
    <property type="term" value="P:antigen processing and presentation"/>
    <property type="evidence" value="ECO:0007669"/>
    <property type="project" value="InterPro"/>
</dbReference>
<dbReference type="PROSITE" id="PS50835">
    <property type="entry name" value="IG_LIKE"/>
    <property type="match status" value="1"/>
</dbReference>
<feature type="domain" description="Ig-like" evidence="7">
    <location>
        <begin position="114"/>
        <end position="203"/>
    </location>
</feature>
<dbReference type="InterPro" id="IPR036179">
    <property type="entry name" value="Ig-like_dom_sf"/>
</dbReference>
<reference evidence="8" key="3">
    <citation type="submission" date="2025-09" db="UniProtKB">
        <authorList>
            <consortium name="Ensembl"/>
        </authorList>
    </citation>
    <scope>IDENTIFICATION</scope>
</reference>
<dbReference type="Proteomes" id="UP000265140">
    <property type="component" value="Chromosome 20"/>
</dbReference>
<dbReference type="InterPro" id="IPR014745">
    <property type="entry name" value="MHC_II_a/b_N"/>
</dbReference>
<dbReference type="AlphaFoldDB" id="A0AAY5KWN3"/>
<keyword evidence="6" id="KW-0732">Signal</keyword>
<dbReference type="InterPro" id="IPR050160">
    <property type="entry name" value="MHC/Immunoglobulin"/>
</dbReference>
<dbReference type="InterPro" id="IPR007110">
    <property type="entry name" value="Ig-like_dom"/>
</dbReference>
<sequence length="250" mass="28550">MSGLNLSIIHLLLLFSLSGVVSYFGHIQMKCQFNSKDLRDTELVLNLNINKGLVAEYNSSTNRFTANTEWVKKLVDSVNDEPDSRHKIQFYFDQYCRRNIPLMYEYIMNKTLKPQVRLSLAEPSGTRHSAMLVCSAYRFYPKDIIVTWLKNGQKVTSDVSSTEQLADSDWSYQIHSYLEYTPTAGEIITCMVEHYSLTEPQLHDWDSSIPWSERNNIVIGASVLLLGAVSVAMGLIYYRKKSTANRTGPI</sequence>
<dbReference type="SUPFAM" id="SSF54452">
    <property type="entry name" value="MHC antigen-recognition domain"/>
    <property type="match status" value="1"/>
</dbReference>
<dbReference type="Gene3D" id="2.60.40.10">
    <property type="entry name" value="Immunoglobulins"/>
    <property type="match status" value="1"/>
</dbReference>
<reference evidence="8" key="2">
    <citation type="submission" date="2025-08" db="UniProtKB">
        <authorList>
            <consortium name="Ensembl"/>
        </authorList>
    </citation>
    <scope>IDENTIFICATION</scope>
</reference>
<evidence type="ECO:0000313" key="8">
    <source>
        <dbReference type="Ensembl" id="ENSELUP00000090912.1"/>
    </source>
</evidence>
<keyword evidence="4" id="KW-0325">Glycoprotein</keyword>
<dbReference type="InterPro" id="IPR011162">
    <property type="entry name" value="MHC_I/II-like_Ag-recog"/>
</dbReference>
<dbReference type="Ensembl" id="ENSELUT00000094343.1">
    <property type="protein sequence ID" value="ENSELUP00000090912.1"/>
    <property type="gene ID" value="ENSELUG00000035628.1"/>
</dbReference>
<dbReference type="PANTHER" id="PTHR19944">
    <property type="entry name" value="MHC CLASS II-RELATED"/>
    <property type="match status" value="1"/>
</dbReference>
<evidence type="ECO:0000256" key="3">
    <source>
        <dbReference type="ARBA" id="ARBA00022989"/>
    </source>
</evidence>
<feature type="chain" id="PRO_5044268381" description="Ig-like domain-containing protein" evidence="6">
    <location>
        <begin position="23"/>
        <end position="250"/>
    </location>
</feature>
<evidence type="ECO:0000256" key="2">
    <source>
        <dbReference type="ARBA" id="ARBA00022692"/>
    </source>
</evidence>
<dbReference type="InterPro" id="IPR013783">
    <property type="entry name" value="Ig-like_fold"/>
</dbReference>
<evidence type="ECO:0000256" key="5">
    <source>
        <dbReference type="SAM" id="Phobius"/>
    </source>
</evidence>
<keyword evidence="5" id="KW-0472">Membrane</keyword>
<dbReference type="PANTHER" id="PTHR19944:SF99">
    <property type="entry name" value="HLA CLASS II HISTOCOMPATIBILITY ANTIGEN, DRB1 BETA CHAIN"/>
    <property type="match status" value="1"/>
</dbReference>
<reference evidence="8 9" key="1">
    <citation type="submission" date="2020-02" db="EMBL/GenBank/DDBJ databases">
        <title>Esox lucius (northern pike) genome, fEsoLuc1, primary haplotype.</title>
        <authorList>
            <person name="Myers G."/>
            <person name="Karagic N."/>
            <person name="Meyer A."/>
            <person name="Pippel M."/>
            <person name="Reichard M."/>
            <person name="Winkler S."/>
            <person name="Tracey A."/>
            <person name="Sims Y."/>
            <person name="Howe K."/>
            <person name="Rhie A."/>
            <person name="Formenti G."/>
            <person name="Durbin R."/>
            <person name="Fedrigo O."/>
            <person name="Jarvis E.D."/>
        </authorList>
    </citation>
    <scope>NUCLEOTIDE SEQUENCE [LARGE SCALE GENOMIC DNA]</scope>
</reference>
<evidence type="ECO:0000256" key="6">
    <source>
        <dbReference type="SAM" id="SignalP"/>
    </source>
</evidence>
<evidence type="ECO:0000259" key="7">
    <source>
        <dbReference type="PROSITE" id="PS50835"/>
    </source>
</evidence>
<protein>
    <recommendedName>
        <fullName evidence="7">Ig-like domain-containing protein</fullName>
    </recommendedName>
</protein>
<comment type="subcellular location">
    <subcellularLocation>
        <location evidence="1">Membrane</location>
        <topology evidence="1">Single-pass type I membrane protein</topology>
    </subcellularLocation>
</comment>
<dbReference type="Gene3D" id="3.10.320.10">
    <property type="entry name" value="Class II Histocompatibility Antigen, M Beta Chain, Chain B, domain 1"/>
    <property type="match status" value="1"/>
</dbReference>
<evidence type="ECO:0000256" key="1">
    <source>
        <dbReference type="ARBA" id="ARBA00004479"/>
    </source>
</evidence>
<dbReference type="SUPFAM" id="SSF48726">
    <property type="entry name" value="Immunoglobulin"/>
    <property type="match status" value="1"/>
</dbReference>
<dbReference type="GO" id="GO:0042613">
    <property type="term" value="C:MHC class II protein complex"/>
    <property type="evidence" value="ECO:0007669"/>
    <property type="project" value="InterPro"/>
</dbReference>
<accession>A0AAY5KWN3</accession>